<dbReference type="RefSeq" id="XP_002546298.1">
    <property type="nucleotide sequence ID" value="XM_002546252.1"/>
</dbReference>
<evidence type="ECO:0000256" key="2">
    <source>
        <dbReference type="ARBA" id="ARBA00004127"/>
    </source>
</evidence>
<keyword evidence="8" id="KW-0732">Signal</keyword>
<reference evidence="17 18" key="1">
    <citation type="journal article" date="2009" name="Nature">
        <title>Evolution of pathogenicity and sexual reproduction in eight Candida genomes.</title>
        <authorList>
            <person name="Butler G."/>
            <person name="Rasmussen M.D."/>
            <person name="Lin M.F."/>
            <person name="Santos M.A."/>
            <person name="Sakthikumar S."/>
            <person name="Munro C.A."/>
            <person name="Rheinbay E."/>
            <person name="Grabherr M."/>
            <person name="Forche A."/>
            <person name="Reedy J.L."/>
            <person name="Agrafioti I."/>
            <person name="Arnaud M.B."/>
            <person name="Bates S."/>
            <person name="Brown A.J."/>
            <person name="Brunke S."/>
            <person name="Costanzo M.C."/>
            <person name="Fitzpatrick D.A."/>
            <person name="de Groot P.W."/>
            <person name="Harris D."/>
            <person name="Hoyer L.L."/>
            <person name="Hube B."/>
            <person name="Klis F.M."/>
            <person name="Kodira C."/>
            <person name="Lennard N."/>
            <person name="Logue M.E."/>
            <person name="Martin R."/>
            <person name="Neiman A.M."/>
            <person name="Nikolaou E."/>
            <person name="Quail M.A."/>
            <person name="Quinn J."/>
            <person name="Santos M.C."/>
            <person name="Schmitzberger F.F."/>
            <person name="Sherlock G."/>
            <person name="Shah P."/>
            <person name="Silverstein K.A."/>
            <person name="Skrzypek M.S."/>
            <person name="Soll D."/>
            <person name="Staggs R."/>
            <person name="Stansfield I."/>
            <person name="Stumpf M.P."/>
            <person name="Sudbery P.E."/>
            <person name="Srikantha T."/>
            <person name="Zeng Q."/>
            <person name="Berman J."/>
            <person name="Berriman M."/>
            <person name="Heitman J."/>
            <person name="Gow N.A."/>
            <person name="Lorenz M.C."/>
            <person name="Birren B.W."/>
            <person name="Kellis M."/>
            <person name="Cuomo C.A."/>
        </authorList>
    </citation>
    <scope>NUCLEOTIDE SEQUENCE [LARGE SCALE GENOMIC DNA]</scope>
    <source>
        <strain evidence="18">ATCC MYA-3404 / T1</strain>
    </source>
</reference>
<comment type="pathway">
    <text evidence="3">Protein modification; protein ubiquitination.</text>
</comment>
<evidence type="ECO:0000256" key="13">
    <source>
        <dbReference type="ARBA" id="ARBA00023136"/>
    </source>
</evidence>
<keyword evidence="5" id="KW-0808">Transferase</keyword>
<dbReference type="GO" id="GO:0012505">
    <property type="term" value="C:endomembrane system"/>
    <property type="evidence" value="ECO:0007669"/>
    <property type="project" value="UniProtKB-SubCell"/>
</dbReference>
<dbReference type="PANTHER" id="PTHR22763:SF162">
    <property type="entry name" value="TRANSMEMBRANE E3 UBIQUITIN-PROTEIN LIGASE 1"/>
    <property type="match status" value="1"/>
</dbReference>
<dbReference type="InterPro" id="IPR021319">
    <property type="entry name" value="DUF2921"/>
</dbReference>
<feature type="domain" description="RING-type" evidence="16">
    <location>
        <begin position="641"/>
        <end position="684"/>
    </location>
</feature>
<feature type="transmembrane region" description="Helical" evidence="15">
    <location>
        <begin position="507"/>
        <end position="526"/>
    </location>
</feature>
<evidence type="ECO:0000259" key="16">
    <source>
        <dbReference type="PROSITE" id="PS50089"/>
    </source>
</evidence>
<keyword evidence="7" id="KW-0479">Metal-binding</keyword>
<dbReference type="HOGENOM" id="CLU_010475_1_0_1"/>
<evidence type="ECO:0000256" key="12">
    <source>
        <dbReference type="ARBA" id="ARBA00022989"/>
    </source>
</evidence>
<evidence type="ECO:0000256" key="4">
    <source>
        <dbReference type="ARBA" id="ARBA00012483"/>
    </source>
</evidence>
<dbReference type="InterPro" id="IPR011016">
    <property type="entry name" value="Znf_RING-CH"/>
</dbReference>
<accession>C5MI83</accession>
<dbReference type="Proteomes" id="UP000002037">
    <property type="component" value="Unassembled WGS sequence"/>
</dbReference>
<evidence type="ECO:0000256" key="15">
    <source>
        <dbReference type="SAM" id="Phobius"/>
    </source>
</evidence>
<dbReference type="SMART" id="SM00744">
    <property type="entry name" value="RINGv"/>
    <property type="match status" value="1"/>
</dbReference>
<evidence type="ECO:0000256" key="11">
    <source>
        <dbReference type="ARBA" id="ARBA00022833"/>
    </source>
</evidence>
<keyword evidence="11" id="KW-0862">Zinc</keyword>
<proteinExistence type="predicted"/>
<evidence type="ECO:0000256" key="1">
    <source>
        <dbReference type="ARBA" id="ARBA00000900"/>
    </source>
</evidence>
<keyword evidence="18" id="KW-1185">Reference proteome</keyword>
<dbReference type="EC" id="2.3.2.27" evidence="4"/>
<evidence type="ECO:0000256" key="6">
    <source>
        <dbReference type="ARBA" id="ARBA00022692"/>
    </source>
</evidence>
<evidence type="ECO:0000256" key="9">
    <source>
        <dbReference type="ARBA" id="ARBA00022771"/>
    </source>
</evidence>
<sequence length="690" mass="78191">MAVDRQTLIFFIVMFIIMSLPSGNEPIRSDKDRQTLNIFQNSITNSSKILDRSTYDTGYGNITGFQLSYDDHLNGKVPEDWPIHKYDKDHPWMENQKYSVLPNEISDKIRSFWGLSPVDDKAYLLNISGKAEGKFNLEKSGVKPTKLEIPKYLKDYYESREDDDSFTSDVPKPEKSTGIGNITFSSGVVSIALGDHKTEEDSGIDNAVVVKLEVSLKDKPEIEQHDLDMKGVYFQDIGAIVASTNSAKFYGGYALPHLAMNGNNFEVAKILMGRLGNVTKEDISIDRLNAQVEAAYSQCEYVTFLQLEKTKYTKDELRYIDDEMMYPTGKPLPKEIPKIVVSNMLMYSPDCGVVISSTAEGDTSAVSRKKVKNELIGLIVLVILDLYLILREMGQVTTPGALNKISRYSLIMLAFANMLIALTSLLMATLTTSSQLLLIAISATTFMSTGIFLSRFIVSVIGSQVNERAASLVDMIRGSNEPILPIAREPQQPEAPQPPTAETTNNVMGGVFIASIIALFITISALQWRIKYRRYFEFFGIIVLNSEWVFQIGRNFIKNNRKSLSWEFVVGESMLRWFGVWWWCWFQEKQRVLPIASFVWLMIQLGVLAVQSYNPRLWISTRFLPESYNYFRAFEVPETTCSICLTDIDGKNRKDYMVTPCDHVFHTSCLESWMQFKLQCPTCRSSLPPI</sequence>
<dbReference type="InterPro" id="IPR001841">
    <property type="entry name" value="Znf_RING"/>
</dbReference>
<feature type="transmembrane region" description="Helical" evidence="15">
    <location>
        <begin position="410"/>
        <end position="429"/>
    </location>
</feature>
<keyword evidence="12 15" id="KW-1133">Transmembrane helix</keyword>
<feature type="transmembrane region" description="Helical" evidence="15">
    <location>
        <begin position="436"/>
        <end position="458"/>
    </location>
</feature>
<dbReference type="STRING" id="294747.C5MI83"/>
<dbReference type="Pfam" id="PF11145">
    <property type="entry name" value="DUF2921"/>
    <property type="match status" value="1"/>
</dbReference>
<dbReference type="EMBL" id="GG692404">
    <property type="protein sequence ID" value="EER30377.1"/>
    <property type="molecule type" value="Genomic_DNA"/>
</dbReference>
<dbReference type="Pfam" id="PF13639">
    <property type="entry name" value="zf-RING_2"/>
    <property type="match status" value="1"/>
</dbReference>
<dbReference type="SMART" id="SM00184">
    <property type="entry name" value="RING"/>
    <property type="match status" value="1"/>
</dbReference>
<dbReference type="InterPro" id="IPR013083">
    <property type="entry name" value="Znf_RING/FYVE/PHD"/>
</dbReference>
<dbReference type="GO" id="GO:0008270">
    <property type="term" value="F:zinc ion binding"/>
    <property type="evidence" value="ECO:0007669"/>
    <property type="project" value="UniProtKB-KW"/>
</dbReference>
<evidence type="ECO:0000256" key="3">
    <source>
        <dbReference type="ARBA" id="ARBA00004906"/>
    </source>
</evidence>
<evidence type="ECO:0000256" key="5">
    <source>
        <dbReference type="ARBA" id="ARBA00022679"/>
    </source>
</evidence>
<dbReference type="KEGG" id="ctp:CTRG_05776"/>
<evidence type="ECO:0000313" key="17">
    <source>
        <dbReference type="EMBL" id="EER30377.1"/>
    </source>
</evidence>
<feature type="transmembrane region" description="Helical" evidence="15">
    <location>
        <begin position="6"/>
        <end position="23"/>
    </location>
</feature>
<dbReference type="SUPFAM" id="SSF57850">
    <property type="entry name" value="RING/U-box"/>
    <property type="match status" value="1"/>
</dbReference>
<evidence type="ECO:0000256" key="10">
    <source>
        <dbReference type="ARBA" id="ARBA00022786"/>
    </source>
</evidence>
<evidence type="ECO:0000313" key="18">
    <source>
        <dbReference type="Proteomes" id="UP000002037"/>
    </source>
</evidence>
<comment type="catalytic activity">
    <reaction evidence="1">
        <text>S-ubiquitinyl-[E2 ubiquitin-conjugating enzyme]-L-cysteine + [acceptor protein]-L-lysine = [E2 ubiquitin-conjugating enzyme]-L-cysteine + N(6)-ubiquitinyl-[acceptor protein]-L-lysine.</text>
        <dbReference type="EC" id="2.3.2.27"/>
    </reaction>
</comment>
<protein>
    <recommendedName>
        <fullName evidence="4">RING-type E3 ubiquitin transferase</fullName>
        <ecNumber evidence="4">2.3.2.27</ecNumber>
    </recommendedName>
</protein>
<dbReference type="InterPro" id="IPR050731">
    <property type="entry name" value="HRD1_E3_ubiq-ligases"/>
</dbReference>
<evidence type="ECO:0000256" key="14">
    <source>
        <dbReference type="PROSITE-ProRule" id="PRU00175"/>
    </source>
</evidence>
<gene>
    <name evidence="17" type="ORF">CTRG_05776</name>
</gene>
<dbReference type="PROSITE" id="PS50089">
    <property type="entry name" value="ZF_RING_2"/>
    <property type="match status" value="1"/>
</dbReference>
<evidence type="ECO:0000256" key="8">
    <source>
        <dbReference type="ARBA" id="ARBA00022729"/>
    </source>
</evidence>
<evidence type="ECO:0000256" key="7">
    <source>
        <dbReference type="ARBA" id="ARBA00022723"/>
    </source>
</evidence>
<organism evidence="17 18">
    <name type="scientific">Candida tropicalis (strain ATCC MYA-3404 / T1)</name>
    <name type="common">Yeast</name>
    <dbReference type="NCBI Taxonomy" id="294747"/>
    <lineage>
        <taxon>Eukaryota</taxon>
        <taxon>Fungi</taxon>
        <taxon>Dikarya</taxon>
        <taxon>Ascomycota</taxon>
        <taxon>Saccharomycotina</taxon>
        <taxon>Pichiomycetes</taxon>
        <taxon>Debaryomycetaceae</taxon>
        <taxon>Candida/Lodderomyces clade</taxon>
        <taxon>Candida</taxon>
    </lineage>
</organism>
<dbReference type="GO" id="GO:0043161">
    <property type="term" value="P:proteasome-mediated ubiquitin-dependent protein catabolic process"/>
    <property type="evidence" value="ECO:0007669"/>
    <property type="project" value="TreeGrafter"/>
</dbReference>
<dbReference type="eggNOG" id="KOG0828">
    <property type="taxonomic scope" value="Eukaryota"/>
</dbReference>
<keyword evidence="13 15" id="KW-0472">Membrane</keyword>
<dbReference type="PANTHER" id="PTHR22763">
    <property type="entry name" value="RING ZINC FINGER PROTEIN"/>
    <property type="match status" value="1"/>
</dbReference>
<feature type="transmembrane region" description="Helical" evidence="15">
    <location>
        <begin position="375"/>
        <end position="390"/>
    </location>
</feature>
<name>C5MI83_CANTT</name>
<dbReference type="GO" id="GO:0061630">
    <property type="term" value="F:ubiquitin protein ligase activity"/>
    <property type="evidence" value="ECO:0007669"/>
    <property type="project" value="UniProtKB-EC"/>
</dbReference>
<dbReference type="Gene3D" id="3.30.40.10">
    <property type="entry name" value="Zinc/RING finger domain, C3HC4 (zinc finger)"/>
    <property type="match status" value="1"/>
</dbReference>
<keyword evidence="6 15" id="KW-0812">Transmembrane</keyword>
<dbReference type="AlphaFoldDB" id="C5MI83"/>
<keyword evidence="10" id="KW-0833">Ubl conjugation pathway</keyword>
<dbReference type="GeneID" id="8296699"/>
<keyword evidence="9 14" id="KW-0863">Zinc-finger</keyword>
<dbReference type="VEuPathDB" id="FungiDB:CTRG_05776"/>
<dbReference type="GO" id="GO:0044695">
    <property type="term" value="C:Dsc E3 ubiquitin ligase complex"/>
    <property type="evidence" value="ECO:0007669"/>
    <property type="project" value="TreeGrafter"/>
</dbReference>
<comment type="subcellular location">
    <subcellularLocation>
        <location evidence="2">Endomembrane system</location>
        <topology evidence="2">Multi-pass membrane protein</topology>
    </subcellularLocation>
</comment>
<dbReference type="OrthoDB" id="9984778at2759"/>